<dbReference type="InterPro" id="IPR014462">
    <property type="entry name" value="Phage_Mu_Gp45"/>
</dbReference>
<organism evidence="3 4">
    <name type="scientific">Pseudomonas fluorescens</name>
    <dbReference type="NCBI Taxonomy" id="294"/>
    <lineage>
        <taxon>Bacteria</taxon>
        <taxon>Pseudomonadati</taxon>
        <taxon>Pseudomonadota</taxon>
        <taxon>Gammaproteobacteria</taxon>
        <taxon>Pseudomonadales</taxon>
        <taxon>Pseudomonadaceae</taxon>
        <taxon>Pseudomonas</taxon>
    </lineage>
</organism>
<sequence length="167" mass="17680">MRNILARGLVALGNSANKLQSLQLRLLAGEVKDNVEHLEPYGFTACPLEGAEALAGFIGGDRSHAVVIVVADRRFRLQGLQSGEVALYTDEGDRLHFKRGRIIDIETVTLNVKASASVNFDTPLITSTGRIESAGDQVAAGVSQINHPHDGVKQGTEQSGPPVGGEA</sequence>
<evidence type="ECO:0000313" key="3">
    <source>
        <dbReference type="EMBL" id="VVN76375.1"/>
    </source>
</evidence>
<reference evidence="3 4" key="1">
    <citation type="submission" date="2019-09" db="EMBL/GenBank/DDBJ databases">
        <authorList>
            <person name="Chandra G."/>
            <person name="Truman W A."/>
        </authorList>
    </citation>
    <scope>NUCLEOTIDE SEQUENCE [LARGE SCALE GENOMIC DNA]</scope>
    <source>
        <strain evidence="3">PS833</strain>
    </source>
</reference>
<feature type="domain" description="Bacteriophage Mu Gp45 N-terminal" evidence="2">
    <location>
        <begin position="7"/>
        <end position="74"/>
    </location>
</feature>
<accession>A0A5E7ADI7</accession>
<dbReference type="Proteomes" id="UP000409037">
    <property type="component" value="Unassembled WGS sequence"/>
</dbReference>
<evidence type="ECO:0000313" key="4">
    <source>
        <dbReference type="Proteomes" id="UP000409037"/>
    </source>
</evidence>
<feature type="region of interest" description="Disordered" evidence="1">
    <location>
        <begin position="146"/>
        <end position="167"/>
    </location>
</feature>
<evidence type="ECO:0000256" key="1">
    <source>
        <dbReference type="SAM" id="MobiDB-lite"/>
    </source>
</evidence>
<dbReference type="PIRSF" id="PIRSF012337">
    <property type="entry name" value="gp45"/>
    <property type="match status" value="1"/>
</dbReference>
<dbReference type="InterPro" id="IPR013046">
    <property type="entry name" value="GpV/Gp45"/>
</dbReference>
<protein>
    <recommendedName>
        <fullName evidence="2">Bacteriophage Mu Gp45 N-terminal domain-containing protein</fullName>
    </recommendedName>
</protein>
<dbReference type="NCBIfam" id="TIGR01644">
    <property type="entry name" value="phage_P2_V"/>
    <property type="match status" value="1"/>
</dbReference>
<gene>
    <name evidence="3" type="ORF">PS833_00762</name>
</gene>
<dbReference type="RefSeq" id="WP_150796664.1">
    <property type="nucleotide sequence ID" value="NZ_CABVHU010000001.1"/>
</dbReference>
<evidence type="ECO:0000259" key="2">
    <source>
        <dbReference type="Pfam" id="PF06890"/>
    </source>
</evidence>
<dbReference type="InterPro" id="IPR053861">
    <property type="entry name" value="Phage_Mu_Gp45_N"/>
</dbReference>
<dbReference type="Pfam" id="PF06890">
    <property type="entry name" value="Phage_Mu_Gp45"/>
    <property type="match status" value="1"/>
</dbReference>
<dbReference type="EMBL" id="CABVHU010000001">
    <property type="protein sequence ID" value="VVN76375.1"/>
    <property type="molecule type" value="Genomic_DNA"/>
</dbReference>
<dbReference type="AlphaFoldDB" id="A0A5E7ADI7"/>
<dbReference type="OrthoDB" id="9802994at2"/>
<name>A0A5E7ADI7_PSEFL</name>
<proteinExistence type="predicted"/>